<keyword evidence="3" id="KW-1185">Reference proteome</keyword>
<comment type="caution">
    <text evidence="2">The sequence shown here is derived from an EMBL/GenBank/DDBJ whole genome shotgun (WGS) entry which is preliminary data.</text>
</comment>
<accession>A0ABQ9FV76</accession>
<protein>
    <submittedName>
        <fullName evidence="2">Uncharacterized protein</fullName>
    </submittedName>
</protein>
<dbReference type="Proteomes" id="UP001217089">
    <property type="component" value="Unassembled WGS sequence"/>
</dbReference>
<keyword evidence="1" id="KW-0472">Membrane</keyword>
<evidence type="ECO:0000256" key="1">
    <source>
        <dbReference type="SAM" id="Phobius"/>
    </source>
</evidence>
<dbReference type="EMBL" id="JARBDR010000191">
    <property type="protein sequence ID" value="KAJ8319603.1"/>
    <property type="molecule type" value="Genomic_DNA"/>
</dbReference>
<organism evidence="2 3">
    <name type="scientific">Tegillarca granosa</name>
    <name type="common">Malaysian cockle</name>
    <name type="synonym">Anadara granosa</name>
    <dbReference type="NCBI Taxonomy" id="220873"/>
    <lineage>
        <taxon>Eukaryota</taxon>
        <taxon>Metazoa</taxon>
        <taxon>Spiralia</taxon>
        <taxon>Lophotrochozoa</taxon>
        <taxon>Mollusca</taxon>
        <taxon>Bivalvia</taxon>
        <taxon>Autobranchia</taxon>
        <taxon>Pteriomorphia</taxon>
        <taxon>Arcoida</taxon>
        <taxon>Arcoidea</taxon>
        <taxon>Arcidae</taxon>
        <taxon>Tegillarca</taxon>
    </lineage>
</organism>
<name>A0ABQ9FV76_TEGGR</name>
<keyword evidence="1" id="KW-0812">Transmembrane</keyword>
<feature type="transmembrane region" description="Helical" evidence="1">
    <location>
        <begin position="90"/>
        <end position="114"/>
    </location>
</feature>
<evidence type="ECO:0000313" key="2">
    <source>
        <dbReference type="EMBL" id="KAJ8319603.1"/>
    </source>
</evidence>
<reference evidence="2 3" key="1">
    <citation type="submission" date="2022-12" db="EMBL/GenBank/DDBJ databases">
        <title>Chromosome-level genome of Tegillarca granosa.</title>
        <authorList>
            <person name="Kim J."/>
        </authorList>
    </citation>
    <scope>NUCLEOTIDE SEQUENCE [LARGE SCALE GENOMIC DNA]</scope>
    <source>
        <strain evidence="2">Teg-2019</strain>
        <tissue evidence="2">Adductor muscle</tissue>
    </source>
</reference>
<keyword evidence="1" id="KW-1133">Transmembrane helix</keyword>
<evidence type="ECO:0000313" key="3">
    <source>
        <dbReference type="Proteomes" id="UP001217089"/>
    </source>
</evidence>
<gene>
    <name evidence="2" type="ORF">KUTeg_002847</name>
</gene>
<sequence>MPIWPVPLPKPVENLLIPADDKRTQHDSVQLKPTIPVDIPNLPGSNTWFIGNVKQYGYYRVIHDINRAQIINDAWNLANNRSSVCIIRMFSVFVIRMISVCVIRMFSVCVIRMFSI</sequence>
<proteinExistence type="predicted"/>